<dbReference type="Proteomes" id="UP000789525">
    <property type="component" value="Unassembled WGS sequence"/>
</dbReference>
<evidence type="ECO:0000313" key="1">
    <source>
        <dbReference type="EMBL" id="CAG8683191.1"/>
    </source>
</evidence>
<keyword evidence="2" id="KW-1185">Reference proteome</keyword>
<sequence>MPPPPIQGGPLRSNQDSMTRWGTINNQYTFAFPITIWIVRPDHPSSAGPSRLLFIPTGQKSKYRLNRLEPASQA</sequence>
<comment type="caution">
    <text evidence="1">The sequence shown here is derived from an EMBL/GenBank/DDBJ whole genome shotgun (WGS) entry which is preliminary data.</text>
</comment>
<protein>
    <submittedName>
        <fullName evidence="1">15721_t:CDS:1</fullName>
    </submittedName>
</protein>
<evidence type="ECO:0000313" key="2">
    <source>
        <dbReference type="Proteomes" id="UP000789525"/>
    </source>
</evidence>
<gene>
    <name evidence="1" type="ORF">ACOLOM_LOCUS9431</name>
</gene>
<reference evidence="1" key="1">
    <citation type="submission" date="2021-06" db="EMBL/GenBank/DDBJ databases">
        <authorList>
            <person name="Kallberg Y."/>
            <person name="Tangrot J."/>
            <person name="Rosling A."/>
        </authorList>
    </citation>
    <scope>NUCLEOTIDE SEQUENCE</scope>
    <source>
        <strain evidence="1">CL356</strain>
    </source>
</reference>
<organism evidence="1 2">
    <name type="scientific">Acaulospora colombiana</name>
    <dbReference type="NCBI Taxonomy" id="27376"/>
    <lineage>
        <taxon>Eukaryota</taxon>
        <taxon>Fungi</taxon>
        <taxon>Fungi incertae sedis</taxon>
        <taxon>Mucoromycota</taxon>
        <taxon>Glomeromycotina</taxon>
        <taxon>Glomeromycetes</taxon>
        <taxon>Diversisporales</taxon>
        <taxon>Acaulosporaceae</taxon>
        <taxon>Acaulospora</taxon>
    </lineage>
</organism>
<proteinExistence type="predicted"/>
<dbReference type="EMBL" id="CAJVPT010027331">
    <property type="protein sequence ID" value="CAG8683191.1"/>
    <property type="molecule type" value="Genomic_DNA"/>
</dbReference>
<name>A0ACA9NY31_9GLOM</name>
<accession>A0ACA9NY31</accession>